<protein>
    <submittedName>
        <fullName evidence="1">Uncharacterized protein</fullName>
    </submittedName>
</protein>
<organism evidence="1 2">
    <name type="scientific">Halorubrum xinjiangense</name>
    <dbReference type="NCBI Taxonomy" id="261291"/>
    <lineage>
        <taxon>Archaea</taxon>
        <taxon>Methanobacteriati</taxon>
        <taxon>Methanobacteriota</taxon>
        <taxon>Stenosarchaea group</taxon>
        <taxon>Halobacteria</taxon>
        <taxon>Halobacteriales</taxon>
        <taxon>Haloferacaceae</taxon>
        <taxon>Halorubrum</taxon>
    </lineage>
</organism>
<sequence>MLSGRSFRDALLLSSHPQCRNSRCVVPAYFGSTEMEYSAGHCRRSVNVPQYDTNQSQVMPWHDFVFDNLYITIINILFEKQVGVFKMKAACACLACSGGGERMAEFFDRGWIVGHYDNKASYDSEDYKQRGANQLELMRDCAESSEPQLCSLRVAKKINIPNKKTSEGHPITSEHRKIAVVEPGTTPLYGFHADEGGYRTFPVGQESEAQDAFDQSAADYLYKIVPMSGEPQVISGSEYRLNEYETPNTFSPWNTFAPQLEALYNGDDLPELSPTSYTSDQTELLCEEYIREVIPEFFPLIQTGGSTGTNQGVDILGEASGKTIIGEVKNKSQIEDAVLTTLRNYTADEVDAYYFVRGGGSADGVNVISIETVLEELSNKYNGQMLERMTTY</sequence>
<evidence type="ECO:0000313" key="1">
    <source>
        <dbReference type="EMBL" id="SDF95319.1"/>
    </source>
</evidence>
<dbReference type="EMBL" id="FNBO01000011">
    <property type="protein sequence ID" value="SDF95319.1"/>
    <property type="molecule type" value="Genomic_DNA"/>
</dbReference>
<reference evidence="1 2" key="1">
    <citation type="submission" date="2016-10" db="EMBL/GenBank/DDBJ databases">
        <authorList>
            <person name="Varghese N."/>
            <person name="Submissions S."/>
        </authorList>
    </citation>
    <scope>NUCLEOTIDE SEQUENCE [LARGE SCALE GENOMIC DNA]</scope>
    <source>
        <strain evidence="1 2">CGMCC 1.3527</strain>
    </source>
</reference>
<dbReference type="AlphaFoldDB" id="A0A1G7QBM3"/>
<name>A0A1G7QBM3_9EURY</name>
<keyword evidence="2" id="KW-1185">Reference proteome</keyword>
<dbReference type="Proteomes" id="UP000324020">
    <property type="component" value="Unassembled WGS sequence"/>
</dbReference>
<accession>A0A1G7QBM3</accession>
<proteinExistence type="predicted"/>
<evidence type="ECO:0000313" key="2">
    <source>
        <dbReference type="Proteomes" id="UP000324020"/>
    </source>
</evidence>
<gene>
    <name evidence="1" type="ORF">SAMN04488067_111100</name>
</gene>